<dbReference type="PANTHER" id="PTHR38792">
    <property type="entry name" value="BNR/ASP-BOX REPEAT DOMAIN PROTEIN (AFU_ORTHOLOGUE AFUA_7G06430)-RELATED"/>
    <property type="match status" value="1"/>
</dbReference>
<sequence>MEHFDNWSTAIDVVSSQFYDDRPGKASAVKYLILFEYTLRNGEGSTYTHPVYHKFVANPENAVTEPIRELSVDMGVRPSSAPYITWTSIKGNVGTIVVSAGTSNSIFINRTLGEGGWQEVKTMAGRAYSREAKIPANDMGYLHLAGGAEEGQSSPSQILAKVMDFEAALQRLGRE</sequence>
<organism evidence="1 2">
    <name type="scientific">Zopfia rhizophila CBS 207.26</name>
    <dbReference type="NCBI Taxonomy" id="1314779"/>
    <lineage>
        <taxon>Eukaryota</taxon>
        <taxon>Fungi</taxon>
        <taxon>Dikarya</taxon>
        <taxon>Ascomycota</taxon>
        <taxon>Pezizomycotina</taxon>
        <taxon>Dothideomycetes</taxon>
        <taxon>Dothideomycetes incertae sedis</taxon>
        <taxon>Zopfiaceae</taxon>
        <taxon>Zopfia</taxon>
    </lineage>
</organism>
<gene>
    <name evidence="1" type="ORF">K469DRAFT_748844</name>
</gene>
<dbReference type="GO" id="GO:0016787">
    <property type="term" value="F:hydrolase activity"/>
    <property type="evidence" value="ECO:0007669"/>
    <property type="project" value="UniProtKB-KW"/>
</dbReference>
<dbReference type="Gene3D" id="2.120.10.10">
    <property type="match status" value="1"/>
</dbReference>
<keyword evidence="2" id="KW-1185">Reference proteome</keyword>
<accession>A0A6A6E6X8</accession>
<reference evidence="1" key="1">
    <citation type="journal article" date="2020" name="Stud. Mycol.">
        <title>101 Dothideomycetes genomes: a test case for predicting lifestyles and emergence of pathogens.</title>
        <authorList>
            <person name="Haridas S."/>
            <person name="Albert R."/>
            <person name="Binder M."/>
            <person name="Bloem J."/>
            <person name="Labutti K."/>
            <person name="Salamov A."/>
            <person name="Andreopoulos B."/>
            <person name="Baker S."/>
            <person name="Barry K."/>
            <person name="Bills G."/>
            <person name="Bluhm B."/>
            <person name="Cannon C."/>
            <person name="Castanera R."/>
            <person name="Culley D."/>
            <person name="Daum C."/>
            <person name="Ezra D."/>
            <person name="Gonzalez J."/>
            <person name="Henrissat B."/>
            <person name="Kuo A."/>
            <person name="Liang C."/>
            <person name="Lipzen A."/>
            <person name="Lutzoni F."/>
            <person name="Magnuson J."/>
            <person name="Mondo S."/>
            <person name="Nolan M."/>
            <person name="Ohm R."/>
            <person name="Pangilinan J."/>
            <person name="Park H.-J."/>
            <person name="Ramirez L."/>
            <person name="Alfaro M."/>
            <person name="Sun H."/>
            <person name="Tritt A."/>
            <person name="Yoshinaga Y."/>
            <person name="Zwiers L.-H."/>
            <person name="Turgeon B."/>
            <person name="Goodwin S."/>
            <person name="Spatafora J."/>
            <person name="Crous P."/>
            <person name="Grigoriev I."/>
        </authorList>
    </citation>
    <scope>NUCLEOTIDE SEQUENCE</scope>
    <source>
        <strain evidence="1">CBS 207.26</strain>
    </source>
</reference>
<evidence type="ECO:0000313" key="2">
    <source>
        <dbReference type="Proteomes" id="UP000800200"/>
    </source>
</evidence>
<name>A0A6A6E6X8_9PEZI</name>
<dbReference type="PANTHER" id="PTHR38792:SF3">
    <property type="entry name" value="BNR_ASP-BOX REPEAT DOMAIN PROTEIN (AFU_ORTHOLOGUE AFUA_7G06430)-RELATED"/>
    <property type="match status" value="1"/>
</dbReference>
<dbReference type="AlphaFoldDB" id="A0A6A6E6X8"/>
<protein>
    <submittedName>
        <fullName evidence="1">Glycoside hydrolase family 93 protein</fullName>
    </submittedName>
</protein>
<dbReference type="EMBL" id="ML994626">
    <property type="protein sequence ID" value="KAF2187574.1"/>
    <property type="molecule type" value="Genomic_DNA"/>
</dbReference>
<dbReference type="Proteomes" id="UP000800200">
    <property type="component" value="Unassembled WGS sequence"/>
</dbReference>
<evidence type="ECO:0000313" key="1">
    <source>
        <dbReference type="EMBL" id="KAF2187574.1"/>
    </source>
</evidence>
<dbReference type="OrthoDB" id="2130735at2759"/>
<keyword evidence="1" id="KW-0378">Hydrolase</keyword>
<proteinExistence type="predicted"/>